<dbReference type="PANTHER" id="PTHR45339">
    <property type="entry name" value="HYBRID SIGNAL TRANSDUCTION HISTIDINE KINASE J"/>
    <property type="match status" value="1"/>
</dbReference>
<dbReference type="NCBIfam" id="TIGR00229">
    <property type="entry name" value="sensory_box"/>
    <property type="match status" value="1"/>
</dbReference>
<dbReference type="InterPro" id="IPR004358">
    <property type="entry name" value="Sig_transdc_His_kin-like_C"/>
</dbReference>
<dbReference type="InterPro" id="IPR036097">
    <property type="entry name" value="HisK_dim/P_sf"/>
</dbReference>
<dbReference type="PRINTS" id="PR00344">
    <property type="entry name" value="BCTRLSENSOR"/>
</dbReference>
<keyword evidence="7" id="KW-0547">Nucleotide-binding</keyword>
<gene>
    <name evidence="17" type="ORF">KEM10_11940</name>
</gene>
<evidence type="ECO:0000256" key="13">
    <source>
        <dbReference type="PROSITE-ProRule" id="PRU00169"/>
    </source>
</evidence>
<feature type="modified residue" description="4-aspartylphosphate" evidence="13">
    <location>
        <position position="496"/>
    </location>
</feature>
<dbReference type="InterPro" id="IPR036890">
    <property type="entry name" value="HATPase_C_sf"/>
</dbReference>
<keyword evidence="5 13" id="KW-0597">Phosphoprotein</keyword>
<dbReference type="RefSeq" id="WP_212216233.1">
    <property type="nucleotide sequence ID" value="NZ_JAGUCO010000007.1"/>
</dbReference>
<evidence type="ECO:0000256" key="8">
    <source>
        <dbReference type="ARBA" id="ARBA00022840"/>
    </source>
</evidence>
<feature type="domain" description="Histidine kinase" evidence="14">
    <location>
        <begin position="202"/>
        <end position="423"/>
    </location>
</feature>
<dbReference type="SUPFAM" id="SSF52172">
    <property type="entry name" value="CheY-like"/>
    <property type="match status" value="1"/>
</dbReference>
<dbReference type="Pfam" id="PF02518">
    <property type="entry name" value="HATPase_c"/>
    <property type="match status" value="1"/>
</dbReference>
<evidence type="ECO:0000256" key="10">
    <source>
        <dbReference type="ARBA" id="ARBA00023012"/>
    </source>
</evidence>
<evidence type="ECO:0000256" key="11">
    <source>
        <dbReference type="ARBA" id="ARBA00023136"/>
    </source>
</evidence>
<evidence type="ECO:0000313" key="17">
    <source>
        <dbReference type="EMBL" id="MBS2098992.1"/>
    </source>
</evidence>
<protein>
    <recommendedName>
        <fullName evidence="3">histidine kinase</fullName>
        <ecNumber evidence="3">2.7.13.3</ecNumber>
    </recommendedName>
</protein>
<dbReference type="InterPro" id="IPR003594">
    <property type="entry name" value="HATPase_dom"/>
</dbReference>
<dbReference type="EMBL" id="JAGUCO010000007">
    <property type="protein sequence ID" value="MBS2098992.1"/>
    <property type="molecule type" value="Genomic_DNA"/>
</dbReference>
<dbReference type="InterPro" id="IPR008207">
    <property type="entry name" value="Sig_transdc_His_kin_Hpt_dom"/>
</dbReference>
<dbReference type="SMART" id="SM00448">
    <property type="entry name" value="REC"/>
    <property type="match status" value="1"/>
</dbReference>
<keyword evidence="10" id="KW-0902">Two-component regulatory system</keyword>
<keyword evidence="4" id="KW-1003">Cell membrane</keyword>
<dbReference type="Proteomes" id="UP000708576">
    <property type="component" value="Unassembled WGS sequence"/>
</dbReference>
<organism evidence="17 18">
    <name type="scientific">Carboxylicivirga linearis</name>
    <dbReference type="NCBI Taxonomy" id="1628157"/>
    <lineage>
        <taxon>Bacteria</taxon>
        <taxon>Pseudomonadati</taxon>
        <taxon>Bacteroidota</taxon>
        <taxon>Bacteroidia</taxon>
        <taxon>Marinilabiliales</taxon>
        <taxon>Marinilabiliaceae</taxon>
        <taxon>Carboxylicivirga</taxon>
    </lineage>
</organism>
<evidence type="ECO:0000259" key="14">
    <source>
        <dbReference type="PROSITE" id="PS50109"/>
    </source>
</evidence>
<dbReference type="SUPFAM" id="SSF55785">
    <property type="entry name" value="PYP-like sensor domain (PAS domain)"/>
    <property type="match status" value="1"/>
</dbReference>
<evidence type="ECO:0000256" key="4">
    <source>
        <dbReference type="ARBA" id="ARBA00022475"/>
    </source>
</evidence>
<feature type="modified residue" description="Phosphohistidine" evidence="12">
    <location>
        <position position="643"/>
    </location>
</feature>
<dbReference type="SMART" id="SM00388">
    <property type="entry name" value="HisKA"/>
    <property type="match status" value="1"/>
</dbReference>
<dbReference type="InterPro" id="IPR000014">
    <property type="entry name" value="PAS"/>
</dbReference>
<dbReference type="Gene3D" id="1.20.120.160">
    <property type="entry name" value="HPT domain"/>
    <property type="match status" value="1"/>
</dbReference>
<dbReference type="Gene3D" id="3.40.50.2300">
    <property type="match status" value="1"/>
</dbReference>
<dbReference type="SUPFAM" id="SSF47384">
    <property type="entry name" value="Homodimeric domain of signal transducing histidine kinase"/>
    <property type="match status" value="1"/>
</dbReference>
<evidence type="ECO:0000259" key="15">
    <source>
        <dbReference type="PROSITE" id="PS50110"/>
    </source>
</evidence>
<dbReference type="PANTHER" id="PTHR45339:SF1">
    <property type="entry name" value="HYBRID SIGNAL TRANSDUCTION HISTIDINE KINASE J"/>
    <property type="match status" value="1"/>
</dbReference>
<keyword evidence="9" id="KW-1133">Transmembrane helix</keyword>
<keyword evidence="11" id="KW-0472">Membrane</keyword>
<dbReference type="InterPro" id="IPR035965">
    <property type="entry name" value="PAS-like_dom_sf"/>
</dbReference>
<dbReference type="InterPro" id="IPR011006">
    <property type="entry name" value="CheY-like_superfamily"/>
</dbReference>
<dbReference type="CDD" id="cd00082">
    <property type="entry name" value="HisKA"/>
    <property type="match status" value="1"/>
</dbReference>
<evidence type="ECO:0000256" key="3">
    <source>
        <dbReference type="ARBA" id="ARBA00012438"/>
    </source>
</evidence>
<evidence type="ECO:0000256" key="9">
    <source>
        <dbReference type="ARBA" id="ARBA00022989"/>
    </source>
</evidence>
<reference evidence="17 18" key="1">
    <citation type="journal article" date="2015" name="Int. J. Syst. Evol. Microbiol.">
        <title>Carboxylicivirga linearis sp. nov., isolated from a sea cucumber culture pond.</title>
        <authorList>
            <person name="Wang F.Q."/>
            <person name="Zhou Y.X."/>
            <person name="Lin X.Z."/>
            <person name="Chen G.J."/>
            <person name="Du Z.J."/>
        </authorList>
    </citation>
    <scope>NUCLEOTIDE SEQUENCE [LARGE SCALE GENOMIC DNA]</scope>
    <source>
        <strain evidence="17 18">FB218</strain>
    </source>
</reference>
<proteinExistence type="predicted"/>
<dbReference type="InterPro" id="IPR001789">
    <property type="entry name" value="Sig_transdc_resp-reg_receiver"/>
</dbReference>
<feature type="domain" description="HPt" evidence="16">
    <location>
        <begin position="604"/>
        <end position="694"/>
    </location>
</feature>
<dbReference type="Gene3D" id="3.30.450.20">
    <property type="entry name" value="PAS domain"/>
    <property type="match status" value="1"/>
</dbReference>
<dbReference type="Pfam" id="PF01627">
    <property type="entry name" value="Hpt"/>
    <property type="match status" value="1"/>
</dbReference>
<accession>A0ABS5JVS5</accession>
<dbReference type="InterPro" id="IPR036641">
    <property type="entry name" value="HPT_dom_sf"/>
</dbReference>
<evidence type="ECO:0000259" key="16">
    <source>
        <dbReference type="PROSITE" id="PS50894"/>
    </source>
</evidence>
<dbReference type="CDD" id="cd16922">
    <property type="entry name" value="HATPase_EvgS-ArcB-TorS-like"/>
    <property type="match status" value="1"/>
</dbReference>
<dbReference type="PROSITE" id="PS50109">
    <property type="entry name" value="HIS_KIN"/>
    <property type="match status" value="1"/>
</dbReference>
<keyword evidence="6" id="KW-0812">Transmembrane</keyword>
<evidence type="ECO:0000256" key="1">
    <source>
        <dbReference type="ARBA" id="ARBA00000085"/>
    </source>
</evidence>
<evidence type="ECO:0000256" key="6">
    <source>
        <dbReference type="ARBA" id="ARBA00022692"/>
    </source>
</evidence>
<evidence type="ECO:0000313" key="18">
    <source>
        <dbReference type="Proteomes" id="UP000708576"/>
    </source>
</evidence>
<evidence type="ECO:0000256" key="7">
    <source>
        <dbReference type="ARBA" id="ARBA00022741"/>
    </source>
</evidence>
<evidence type="ECO:0000256" key="12">
    <source>
        <dbReference type="PROSITE-ProRule" id="PRU00110"/>
    </source>
</evidence>
<comment type="subcellular location">
    <subcellularLocation>
        <location evidence="2">Cell membrane</location>
        <topology evidence="2">Multi-pass membrane protein</topology>
    </subcellularLocation>
</comment>
<dbReference type="SUPFAM" id="SSF47226">
    <property type="entry name" value="Histidine-containing phosphotransfer domain, HPT domain"/>
    <property type="match status" value="1"/>
</dbReference>
<dbReference type="EC" id="2.7.13.3" evidence="3"/>
<dbReference type="CDD" id="cd17546">
    <property type="entry name" value="REC_hyHK_CKI1_RcsC-like"/>
    <property type="match status" value="1"/>
</dbReference>
<keyword evidence="18" id="KW-1185">Reference proteome</keyword>
<evidence type="ECO:0000256" key="5">
    <source>
        <dbReference type="ARBA" id="ARBA00022553"/>
    </source>
</evidence>
<sequence>MKDTHLAHFNSVNARIEKLLSDNKTNTSLQNELLLIQQSLKACEADNKQFIKERNELEDKQMKFTKLYNAMLNNLPEMDVYLFDRDGKFVLTGGKEKSKYGYTNSDFLGKTLESVSNELLQNYFPPLIERTIKGEQLETEFKNKGKFYKIITEPIYNDNDEVEYGILIGHNITKLKKTQQKLKKSKIEAENIARSKSNFLANMSHEIRTPLNAIIGFSEQLAKTQLSSEQKRFNDLVNESSDILLSLVNEILILLKIGMGKVFIDRTPFDVRKVFEDVYQFFRLKAERKGIELMYVVDDEVSPVLVGDPFRLKQVIINLVSNAIKFTDSGSVRFSCSVKKDGADKVRLRIDVKDTGIGIPEKDQAIIFDEFSQSENMIKEQHGGSGLGLTISKKLVELQKGRIKLKSEPGKGSHFSIVIPYQKGTVGDVLKEEQTYVVNTDLLKGKRILLADDDQYNRELANTILSSWEVEYDLAMDGEEALIYTQQKKYDVVLMDIHMPKMGGVPATQQIRSGQSDNINTKIIALTANVVKGDIKEYLQSGMDDYIIKPYTEEELFNKIGNVLGISIAKDRTVGANLVKTDEKEVDTSLHIDLSDLHKAMRGNKMMINKMLQSFIDNTSGGVDELKAALANNDWDAIRETAHRLVSSFRYFKIEAASGLLKAIEENVVNANYTEIPKQLNSLFKQVEGILLAVENEKITE</sequence>
<dbReference type="PROSITE" id="PS50894">
    <property type="entry name" value="HPT"/>
    <property type="match status" value="1"/>
</dbReference>
<dbReference type="InterPro" id="IPR003661">
    <property type="entry name" value="HisK_dim/P_dom"/>
</dbReference>
<evidence type="ECO:0000256" key="2">
    <source>
        <dbReference type="ARBA" id="ARBA00004651"/>
    </source>
</evidence>
<name>A0ABS5JVS5_9BACT</name>
<feature type="domain" description="Response regulatory" evidence="15">
    <location>
        <begin position="447"/>
        <end position="564"/>
    </location>
</feature>
<dbReference type="SUPFAM" id="SSF55874">
    <property type="entry name" value="ATPase domain of HSP90 chaperone/DNA topoisomerase II/histidine kinase"/>
    <property type="match status" value="1"/>
</dbReference>
<comment type="catalytic activity">
    <reaction evidence="1">
        <text>ATP + protein L-histidine = ADP + protein N-phospho-L-histidine.</text>
        <dbReference type="EC" id="2.7.13.3"/>
    </reaction>
</comment>
<dbReference type="PROSITE" id="PS50110">
    <property type="entry name" value="RESPONSE_REGULATORY"/>
    <property type="match status" value="1"/>
</dbReference>
<dbReference type="Pfam" id="PF00072">
    <property type="entry name" value="Response_reg"/>
    <property type="match status" value="1"/>
</dbReference>
<dbReference type="Gene3D" id="3.30.565.10">
    <property type="entry name" value="Histidine kinase-like ATPase, C-terminal domain"/>
    <property type="match status" value="1"/>
</dbReference>
<dbReference type="SMART" id="SM00387">
    <property type="entry name" value="HATPase_c"/>
    <property type="match status" value="1"/>
</dbReference>
<keyword evidence="8" id="KW-0067">ATP-binding</keyword>
<dbReference type="Pfam" id="PF00512">
    <property type="entry name" value="HisKA"/>
    <property type="match status" value="1"/>
</dbReference>
<dbReference type="InterPro" id="IPR005467">
    <property type="entry name" value="His_kinase_dom"/>
</dbReference>
<dbReference type="Gene3D" id="1.10.287.130">
    <property type="match status" value="1"/>
</dbReference>
<comment type="caution">
    <text evidence="17">The sequence shown here is derived from an EMBL/GenBank/DDBJ whole genome shotgun (WGS) entry which is preliminary data.</text>
</comment>